<dbReference type="PROSITE" id="PS50088">
    <property type="entry name" value="ANK_REPEAT"/>
    <property type="match status" value="3"/>
</dbReference>
<keyword evidence="2 3" id="KW-0040">ANK repeat</keyword>
<keyword evidence="5" id="KW-1185">Reference proteome</keyword>
<evidence type="ECO:0000256" key="3">
    <source>
        <dbReference type="PROSITE-ProRule" id="PRU00023"/>
    </source>
</evidence>
<evidence type="ECO:0000313" key="4">
    <source>
        <dbReference type="EMBL" id="KAK0726151.1"/>
    </source>
</evidence>
<feature type="repeat" description="ANK" evidence="3">
    <location>
        <begin position="569"/>
        <end position="601"/>
    </location>
</feature>
<gene>
    <name evidence="4" type="ORF">B0H67DRAFT_147385</name>
</gene>
<dbReference type="PANTHER" id="PTHR24198">
    <property type="entry name" value="ANKYRIN REPEAT AND PROTEIN KINASE DOMAIN-CONTAINING PROTEIN"/>
    <property type="match status" value="1"/>
</dbReference>
<dbReference type="EMBL" id="JAUKUA010000002">
    <property type="protein sequence ID" value="KAK0726151.1"/>
    <property type="molecule type" value="Genomic_DNA"/>
</dbReference>
<dbReference type="InterPro" id="IPR036770">
    <property type="entry name" value="Ankyrin_rpt-contain_sf"/>
</dbReference>
<dbReference type="SMART" id="SM00248">
    <property type="entry name" value="ANK"/>
    <property type="match status" value="6"/>
</dbReference>
<dbReference type="Pfam" id="PF00023">
    <property type="entry name" value="Ank"/>
    <property type="match status" value="1"/>
</dbReference>
<name>A0AA40B1Z7_9PEZI</name>
<feature type="repeat" description="ANK" evidence="3">
    <location>
        <begin position="536"/>
        <end position="562"/>
    </location>
</feature>
<dbReference type="InterPro" id="IPR002110">
    <property type="entry name" value="Ankyrin_rpt"/>
</dbReference>
<dbReference type="AlphaFoldDB" id="A0AA40B1Z7"/>
<comment type="caution">
    <text evidence="4">The sequence shown here is derived from an EMBL/GenBank/DDBJ whole genome shotgun (WGS) entry which is preliminary data.</text>
</comment>
<keyword evidence="1" id="KW-0677">Repeat</keyword>
<dbReference type="Gene3D" id="1.25.40.20">
    <property type="entry name" value="Ankyrin repeat-containing domain"/>
    <property type="match status" value="3"/>
</dbReference>
<organism evidence="4 5">
    <name type="scientific">Lasiosphaeris hirsuta</name>
    <dbReference type="NCBI Taxonomy" id="260670"/>
    <lineage>
        <taxon>Eukaryota</taxon>
        <taxon>Fungi</taxon>
        <taxon>Dikarya</taxon>
        <taxon>Ascomycota</taxon>
        <taxon>Pezizomycotina</taxon>
        <taxon>Sordariomycetes</taxon>
        <taxon>Sordariomycetidae</taxon>
        <taxon>Sordariales</taxon>
        <taxon>Lasiosphaeriaceae</taxon>
        <taxon>Lasiosphaeris</taxon>
    </lineage>
</organism>
<dbReference type="Proteomes" id="UP001172102">
    <property type="component" value="Unassembled WGS sequence"/>
</dbReference>
<protein>
    <recommendedName>
        <fullName evidence="6">Ankyrin repeat protein</fullName>
    </recommendedName>
</protein>
<dbReference type="PROSITE" id="PS50297">
    <property type="entry name" value="ANK_REP_REGION"/>
    <property type="match status" value="3"/>
</dbReference>
<evidence type="ECO:0000313" key="5">
    <source>
        <dbReference type="Proteomes" id="UP001172102"/>
    </source>
</evidence>
<evidence type="ECO:0000256" key="2">
    <source>
        <dbReference type="ARBA" id="ARBA00023043"/>
    </source>
</evidence>
<evidence type="ECO:0008006" key="6">
    <source>
        <dbReference type="Google" id="ProtNLM"/>
    </source>
</evidence>
<feature type="repeat" description="ANK" evidence="3">
    <location>
        <begin position="683"/>
        <end position="715"/>
    </location>
</feature>
<reference evidence="4" key="1">
    <citation type="submission" date="2023-06" db="EMBL/GenBank/DDBJ databases">
        <title>Genome-scale phylogeny and comparative genomics of the fungal order Sordariales.</title>
        <authorList>
            <consortium name="Lawrence Berkeley National Laboratory"/>
            <person name="Hensen N."/>
            <person name="Bonometti L."/>
            <person name="Westerberg I."/>
            <person name="Brannstrom I.O."/>
            <person name="Guillou S."/>
            <person name="Cros-Aarteil S."/>
            <person name="Calhoun S."/>
            <person name="Haridas S."/>
            <person name="Kuo A."/>
            <person name="Mondo S."/>
            <person name="Pangilinan J."/>
            <person name="Riley R."/>
            <person name="Labutti K."/>
            <person name="Andreopoulos B."/>
            <person name="Lipzen A."/>
            <person name="Chen C."/>
            <person name="Yanf M."/>
            <person name="Daum C."/>
            <person name="Ng V."/>
            <person name="Clum A."/>
            <person name="Steindorff A."/>
            <person name="Ohm R."/>
            <person name="Martin F."/>
            <person name="Silar P."/>
            <person name="Natvig D."/>
            <person name="Lalanne C."/>
            <person name="Gautier V."/>
            <person name="Ament-Velasquez S.L."/>
            <person name="Kruys A."/>
            <person name="Hutchinson M.I."/>
            <person name="Powell A.J."/>
            <person name="Barry K."/>
            <person name="Miller A.N."/>
            <person name="Grigoriev I.V."/>
            <person name="Debuchy R."/>
            <person name="Gladieux P."/>
            <person name="Thoren M.H."/>
            <person name="Johannesson H."/>
        </authorList>
    </citation>
    <scope>NUCLEOTIDE SEQUENCE</scope>
    <source>
        <strain evidence="4">SMH4607-1</strain>
    </source>
</reference>
<proteinExistence type="predicted"/>
<sequence length="983" mass="108399">MVLDAKREALGQDKDSARAALQTGLALLNGFGIEQDIPIALQSVRKSAALGCVPADMLLLILNDRHPDLDQPHSAQTRAAGPSGSVFSASGIWASLGVTTASSYRLLSPWGRSTMRHSAPQVDVALLGESLAVNDEYSAPSREDIGAAIQLSCQLGDLGALKSLLPVLNNAESSQEQEAGAEDDCAVPDPTPLHYLFMFDKERQSLDRALECLLPKHEARHHILESCCVETQRLDLQLPFFLAGTPLGFAVCAGSSLAVEALICAGANPLNRTPEQDIQRNLFHESPLEKAISYHQSDMLQGLWRASLSNPKWRCQLIDMCLDSKEPLFAKLCVKSRLERWINHRGDDRMAQQRMVSTLTSVAWELVSTHKGNTETVGVHTEQAFMRALAAGLGKIIELDGLETADDLIGSANEIIRAPLFSLLQELEKETLVHALLRIACEGTVPPRRATAYIKFGELAFPGISPSIGFQVLVASIRYHNDSLFSMMVTDGRYFDEVDSDGKGILHHIIDAQFSRLIPFSEVLELVKDRDATDESGETPLHHAVRLQYLDETAELISAGADPTRKLPDGDTILHLATRNLDLPMIRCLVDLGMPANETNGSTQTALHALFLHWQQPAGVQEETCFVFEVANLLLSRGASCSVTDQSGWTAVHALALWDDELVRDPRFPRLLKALDLTVRGVNGSTILHSAILGRRTRLVSELLRAGMSVDDQDHDGATALHALASCATAAGGRSSADDSSRQFLINIATELLKAKPNLALDDTNGSTALECIIMECYESFVSIRSQTELLQCVLRYCSQKTTSEAIPVFDILLKAFRRAVMAGRWIAVWELLTLPTLPQDEAEKFLRWPVGIRLLVFGIVRADVAVLRRFLGDGYEDWHPNIVLETGILDQEPDPRQLGILSERSKQWSLSKHMNWERGVPQQTVHRSGGSRGVLRELLEFFIKHQDLYKMGPLRPVAKDKVPNSWRIIDNLMITVVNEFKG</sequence>
<dbReference type="PANTHER" id="PTHR24198:SF165">
    <property type="entry name" value="ANKYRIN REPEAT-CONTAINING PROTEIN-RELATED"/>
    <property type="match status" value="1"/>
</dbReference>
<dbReference type="SUPFAM" id="SSF48403">
    <property type="entry name" value="Ankyrin repeat"/>
    <property type="match status" value="1"/>
</dbReference>
<accession>A0AA40B1Z7</accession>
<evidence type="ECO:0000256" key="1">
    <source>
        <dbReference type="ARBA" id="ARBA00022737"/>
    </source>
</evidence>